<evidence type="ECO:0000256" key="1">
    <source>
        <dbReference type="SAM" id="Phobius"/>
    </source>
</evidence>
<gene>
    <name evidence="2" type="ORF">B9Z19DRAFT_1082270</name>
</gene>
<comment type="caution">
    <text evidence="2">The sequence shown here is derived from an EMBL/GenBank/DDBJ whole genome shotgun (WGS) entry which is preliminary data.</text>
</comment>
<keyword evidence="3" id="KW-1185">Reference proteome</keyword>
<dbReference type="Proteomes" id="UP000244722">
    <property type="component" value="Unassembled WGS sequence"/>
</dbReference>
<reference evidence="2 3" key="1">
    <citation type="submission" date="2017-04" db="EMBL/GenBank/DDBJ databases">
        <title>Draft genome sequence of Tuber borchii Vittad., a whitish edible truffle.</title>
        <authorList>
            <consortium name="DOE Joint Genome Institute"/>
            <person name="Murat C."/>
            <person name="Kuo A."/>
            <person name="Barry K.W."/>
            <person name="Clum A."/>
            <person name="Dockter R.B."/>
            <person name="Fauchery L."/>
            <person name="Iotti M."/>
            <person name="Kohler A."/>
            <person name="Labutti K."/>
            <person name="Lindquist E.A."/>
            <person name="Lipzen A."/>
            <person name="Ohm R.A."/>
            <person name="Wang M."/>
            <person name="Grigoriev I.V."/>
            <person name="Zambonelli A."/>
            <person name="Martin F.M."/>
        </authorList>
    </citation>
    <scope>NUCLEOTIDE SEQUENCE [LARGE SCALE GENOMIC DNA]</scope>
    <source>
        <strain evidence="2 3">Tbo3840</strain>
    </source>
</reference>
<keyword evidence="1" id="KW-0472">Membrane</keyword>
<feature type="transmembrane region" description="Helical" evidence="1">
    <location>
        <begin position="48"/>
        <end position="65"/>
    </location>
</feature>
<accession>A0A2T6ZUR7</accession>
<protein>
    <submittedName>
        <fullName evidence="2">Uncharacterized protein</fullName>
    </submittedName>
</protein>
<proteinExistence type="predicted"/>
<dbReference type="AlphaFoldDB" id="A0A2T6ZUR7"/>
<evidence type="ECO:0000313" key="3">
    <source>
        <dbReference type="Proteomes" id="UP000244722"/>
    </source>
</evidence>
<organism evidence="2 3">
    <name type="scientific">Tuber borchii</name>
    <name type="common">White truffle</name>
    <dbReference type="NCBI Taxonomy" id="42251"/>
    <lineage>
        <taxon>Eukaryota</taxon>
        <taxon>Fungi</taxon>
        <taxon>Dikarya</taxon>
        <taxon>Ascomycota</taxon>
        <taxon>Pezizomycotina</taxon>
        <taxon>Pezizomycetes</taxon>
        <taxon>Pezizales</taxon>
        <taxon>Tuberaceae</taxon>
        <taxon>Tuber</taxon>
    </lineage>
</organism>
<feature type="transmembrane region" description="Helical" evidence="1">
    <location>
        <begin position="71"/>
        <end position="94"/>
    </location>
</feature>
<dbReference type="EMBL" id="NESQ01000097">
    <property type="protein sequence ID" value="PUU79240.1"/>
    <property type="molecule type" value="Genomic_DNA"/>
</dbReference>
<evidence type="ECO:0000313" key="2">
    <source>
        <dbReference type="EMBL" id="PUU79240.1"/>
    </source>
</evidence>
<name>A0A2T6ZUR7_TUBBO</name>
<keyword evidence="1" id="KW-1133">Transmembrane helix</keyword>
<sequence>MKKRLPTVFDKIPRARRYSLRNDPEMISYYKCAGFSLGRRLRSKNDRMSLALLVLMLTGTVLVRYREQVQYAVSLGAVWYGLFGPLQVIWFGALV</sequence>
<keyword evidence="1" id="KW-0812">Transmembrane</keyword>